<keyword evidence="3" id="KW-1185">Reference proteome</keyword>
<evidence type="ECO:0000259" key="1">
    <source>
        <dbReference type="Pfam" id="PF07059"/>
    </source>
</evidence>
<comment type="caution">
    <text evidence="2">The sequence shown here is derived from an EMBL/GenBank/DDBJ whole genome shotgun (WGS) entry which is preliminary data.</text>
</comment>
<evidence type="ECO:0000313" key="2">
    <source>
        <dbReference type="EMBL" id="KAB1219640.1"/>
    </source>
</evidence>
<gene>
    <name evidence="2" type="ORF">CJ030_MR3G011100</name>
</gene>
<dbReference type="PANTHER" id="PTHR31558:SF3">
    <property type="entry name" value="CW14 PROTEIN"/>
    <property type="match status" value="1"/>
</dbReference>
<dbReference type="EMBL" id="RXIC02000021">
    <property type="protein sequence ID" value="KAB1219640.1"/>
    <property type="molecule type" value="Genomic_DNA"/>
</dbReference>
<name>A0A6A1W9Z1_9ROSI</name>
<dbReference type="AlphaFoldDB" id="A0A6A1W9Z1"/>
<dbReference type="PANTHER" id="PTHR31558">
    <property type="entry name" value="CW14 PROTEIN"/>
    <property type="match status" value="1"/>
</dbReference>
<sequence length="90" mass="10175">MNDRDKKKEFAANCAAYYPFGVDVFLSQRKIDHIARFMELLAIDSSGKLPPILVVNVQVEIENGVKALENLNPCLWIRPVCTCKQSSLHL</sequence>
<evidence type="ECO:0000313" key="3">
    <source>
        <dbReference type="Proteomes" id="UP000516437"/>
    </source>
</evidence>
<feature type="domain" description="Protein ENHANCED DISEASE RESISTANCE 2 C-terminal" evidence="1">
    <location>
        <begin position="4"/>
        <end position="61"/>
    </location>
</feature>
<reference evidence="2 3" key="1">
    <citation type="journal article" date="2019" name="Plant Biotechnol. J.">
        <title>The red bayberry genome and genetic basis of sex determination.</title>
        <authorList>
            <person name="Jia H.M."/>
            <person name="Jia H.J."/>
            <person name="Cai Q.L."/>
            <person name="Wang Y."/>
            <person name="Zhao H.B."/>
            <person name="Yang W.F."/>
            <person name="Wang G.Y."/>
            <person name="Li Y.H."/>
            <person name="Zhan D.L."/>
            <person name="Shen Y.T."/>
            <person name="Niu Q.F."/>
            <person name="Chang L."/>
            <person name="Qiu J."/>
            <person name="Zhao L."/>
            <person name="Xie H.B."/>
            <person name="Fu W.Y."/>
            <person name="Jin J."/>
            <person name="Li X.W."/>
            <person name="Jiao Y."/>
            <person name="Zhou C.C."/>
            <person name="Tu T."/>
            <person name="Chai C.Y."/>
            <person name="Gao J.L."/>
            <person name="Fan L.J."/>
            <person name="van de Weg E."/>
            <person name="Wang J.Y."/>
            <person name="Gao Z.S."/>
        </authorList>
    </citation>
    <scope>NUCLEOTIDE SEQUENCE [LARGE SCALE GENOMIC DNA]</scope>
    <source>
        <tissue evidence="2">Leaves</tissue>
    </source>
</reference>
<accession>A0A6A1W9Z1</accession>
<dbReference type="OrthoDB" id="1734397at2759"/>
<dbReference type="InterPro" id="IPR009769">
    <property type="entry name" value="EDR2_C"/>
</dbReference>
<dbReference type="Pfam" id="PF07059">
    <property type="entry name" value="EDR2_C"/>
    <property type="match status" value="1"/>
</dbReference>
<dbReference type="Proteomes" id="UP000516437">
    <property type="component" value="Chromosome 3"/>
</dbReference>
<organism evidence="2 3">
    <name type="scientific">Morella rubra</name>
    <name type="common">Chinese bayberry</name>
    <dbReference type="NCBI Taxonomy" id="262757"/>
    <lineage>
        <taxon>Eukaryota</taxon>
        <taxon>Viridiplantae</taxon>
        <taxon>Streptophyta</taxon>
        <taxon>Embryophyta</taxon>
        <taxon>Tracheophyta</taxon>
        <taxon>Spermatophyta</taxon>
        <taxon>Magnoliopsida</taxon>
        <taxon>eudicotyledons</taxon>
        <taxon>Gunneridae</taxon>
        <taxon>Pentapetalae</taxon>
        <taxon>rosids</taxon>
        <taxon>fabids</taxon>
        <taxon>Fagales</taxon>
        <taxon>Myricaceae</taxon>
        <taxon>Morella</taxon>
    </lineage>
</organism>
<protein>
    <recommendedName>
        <fullName evidence="1">Protein ENHANCED DISEASE RESISTANCE 2 C-terminal domain-containing protein</fullName>
    </recommendedName>
</protein>
<proteinExistence type="predicted"/>